<name>V4ABL3_LOTGI</name>
<organism evidence="1 2">
    <name type="scientific">Lottia gigantea</name>
    <name type="common">Giant owl limpet</name>
    <dbReference type="NCBI Taxonomy" id="225164"/>
    <lineage>
        <taxon>Eukaryota</taxon>
        <taxon>Metazoa</taxon>
        <taxon>Spiralia</taxon>
        <taxon>Lophotrochozoa</taxon>
        <taxon>Mollusca</taxon>
        <taxon>Gastropoda</taxon>
        <taxon>Patellogastropoda</taxon>
        <taxon>Lottioidea</taxon>
        <taxon>Lottiidae</taxon>
        <taxon>Lottia</taxon>
    </lineage>
</organism>
<proteinExistence type="predicted"/>
<dbReference type="HOGENOM" id="CLU_765687_0_0_1"/>
<dbReference type="RefSeq" id="XP_009055053.1">
    <property type="nucleotide sequence ID" value="XM_009056805.1"/>
</dbReference>
<dbReference type="KEGG" id="lgi:LOTGIDRAFT_161415"/>
<dbReference type="CTD" id="20238688"/>
<protein>
    <submittedName>
        <fullName evidence="1">Uncharacterized protein</fullName>
    </submittedName>
</protein>
<accession>V4ABL3</accession>
<dbReference type="GeneID" id="20238688"/>
<reference evidence="1 2" key="1">
    <citation type="journal article" date="2013" name="Nature">
        <title>Insights into bilaterian evolution from three spiralian genomes.</title>
        <authorList>
            <person name="Simakov O."/>
            <person name="Marletaz F."/>
            <person name="Cho S.J."/>
            <person name="Edsinger-Gonzales E."/>
            <person name="Havlak P."/>
            <person name="Hellsten U."/>
            <person name="Kuo D.H."/>
            <person name="Larsson T."/>
            <person name="Lv J."/>
            <person name="Arendt D."/>
            <person name="Savage R."/>
            <person name="Osoegawa K."/>
            <person name="de Jong P."/>
            <person name="Grimwood J."/>
            <person name="Chapman J.A."/>
            <person name="Shapiro H."/>
            <person name="Aerts A."/>
            <person name="Otillar R.P."/>
            <person name="Terry A.Y."/>
            <person name="Boore J.L."/>
            <person name="Grigoriev I.V."/>
            <person name="Lindberg D.R."/>
            <person name="Seaver E.C."/>
            <person name="Weisblat D.A."/>
            <person name="Putnam N.H."/>
            <person name="Rokhsar D.S."/>
        </authorList>
    </citation>
    <scope>NUCLEOTIDE SEQUENCE [LARGE SCALE GENOMIC DNA]</scope>
</reference>
<evidence type="ECO:0000313" key="1">
    <source>
        <dbReference type="EMBL" id="ESO94207.1"/>
    </source>
</evidence>
<dbReference type="AlphaFoldDB" id="V4ABL3"/>
<gene>
    <name evidence="1" type="ORF">LOTGIDRAFT_161415</name>
</gene>
<dbReference type="EMBL" id="KB201847">
    <property type="protein sequence ID" value="ESO94207.1"/>
    <property type="molecule type" value="Genomic_DNA"/>
</dbReference>
<keyword evidence="2" id="KW-1185">Reference proteome</keyword>
<sequence>MNRVKASTYKNISIGDICGVDKGVNRICVDSHTVCSEVSNGARKCLCDRNYGKIGGQCERVPNTLFMKSFVNETISPGDNITIDYNITTPMNNLTAIQIVTIPDMTGNVEYIYSVQGISVMIYNTGNLKLETFMIRLRAEYGGVKVQDSTLIHLHTIEPDIEDYNVILGDKCGLDEGFNKICVNSNAVCSQGLDGIMSCVCDRNYTNIDGQCENVPNKLFMKDFVNETITQGENITIDYELTVPTITLNNIQIDTIPNISNFKYDSSNGELKVWIFNTQNLSLENFMIRMRAVYGDVEVQDSTLNFMIRMRAVYGDVEVQDSTLVYIHIMEPDIEDSSNYSNTYQFFKRHRWPIPSVRQHFF</sequence>
<evidence type="ECO:0000313" key="2">
    <source>
        <dbReference type="Proteomes" id="UP000030746"/>
    </source>
</evidence>
<dbReference type="Proteomes" id="UP000030746">
    <property type="component" value="Unassembled WGS sequence"/>
</dbReference>